<dbReference type="AlphaFoldDB" id="A0A6A6WPG6"/>
<dbReference type="EMBL" id="MU002585">
    <property type="protein sequence ID" value="KAF2785989.1"/>
    <property type="molecule type" value="Genomic_DNA"/>
</dbReference>
<organism evidence="1 2">
    <name type="scientific">Melanomma pulvis-pyrius CBS 109.77</name>
    <dbReference type="NCBI Taxonomy" id="1314802"/>
    <lineage>
        <taxon>Eukaryota</taxon>
        <taxon>Fungi</taxon>
        <taxon>Dikarya</taxon>
        <taxon>Ascomycota</taxon>
        <taxon>Pezizomycotina</taxon>
        <taxon>Dothideomycetes</taxon>
        <taxon>Pleosporomycetidae</taxon>
        <taxon>Pleosporales</taxon>
        <taxon>Melanommataceae</taxon>
        <taxon>Melanomma</taxon>
    </lineage>
</organism>
<evidence type="ECO:0000313" key="2">
    <source>
        <dbReference type="Proteomes" id="UP000799757"/>
    </source>
</evidence>
<keyword evidence="2" id="KW-1185">Reference proteome</keyword>
<proteinExistence type="predicted"/>
<gene>
    <name evidence="1" type="ORF">K505DRAFT_156315</name>
</gene>
<accession>A0A6A6WPG6</accession>
<protein>
    <submittedName>
        <fullName evidence="1">Uncharacterized protein</fullName>
    </submittedName>
</protein>
<evidence type="ECO:0000313" key="1">
    <source>
        <dbReference type="EMBL" id="KAF2785989.1"/>
    </source>
</evidence>
<name>A0A6A6WPG6_9PLEO</name>
<reference evidence="1" key="1">
    <citation type="journal article" date="2020" name="Stud. Mycol.">
        <title>101 Dothideomycetes genomes: a test case for predicting lifestyles and emergence of pathogens.</title>
        <authorList>
            <person name="Haridas S."/>
            <person name="Albert R."/>
            <person name="Binder M."/>
            <person name="Bloem J."/>
            <person name="Labutti K."/>
            <person name="Salamov A."/>
            <person name="Andreopoulos B."/>
            <person name="Baker S."/>
            <person name="Barry K."/>
            <person name="Bills G."/>
            <person name="Bluhm B."/>
            <person name="Cannon C."/>
            <person name="Castanera R."/>
            <person name="Culley D."/>
            <person name="Daum C."/>
            <person name="Ezra D."/>
            <person name="Gonzalez J."/>
            <person name="Henrissat B."/>
            <person name="Kuo A."/>
            <person name="Liang C."/>
            <person name="Lipzen A."/>
            <person name="Lutzoni F."/>
            <person name="Magnuson J."/>
            <person name="Mondo S."/>
            <person name="Nolan M."/>
            <person name="Ohm R."/>
            <person name="Pangilinan J."/>
            <person name="Park H.-J."/>
            <person name="Ramirez L."/>
            <person name="Alfaro M."/>
            <person name="Sun H."/>
            <person name="Tritt A."/>
            <person name="Yoshinaga Y."/>
            <person name="Zwiers L.-H."/>
            <person name="Turgeon B."/>
            <person name="Goodwin S."/>
            <person name="Spatafora J."/>
            <person name="Crous P."/>
            <person name="Grigoriev I."/>
        </authorList>
    </citation>
    <scope>NUCLEOTIDE SEQUENCE</scope>
    <source>
        <strain evidence="1">CBS 109.77</strain>
    </source>
</reference>
<sequence>MSLVSLFASHVIQLDPLGGVAQHLLLPAMVLLLSGLVRLETLSSSLVTAIAERNVDPDLRLPSLLHISPPGPQSSFTLPLPLQT</sequence>
<dbReference type="Proteomes" id="UP000799757">
    <property type="component" value="Unassembled WGS sequence"/>
</dbReference>